<dbReference type="PANTHER" id="PTHR31018">
    <property type="entry name" value="SPORULATION-SPECIFIC PROTEIN-RELATED"/>
    <property type="match status" value="1"/>
</dbReference>
<dbReference type="OrthoDB" id="536881at2759"/>
<protein>
    <submittedName>
        <fullName evidence="7">Cell wall protein Ecm33</fullName>
    </submittedName>
</protein>
<dbReference type="Pfam" id="PF12454">
    <property type="entry name" value="Ecm33"/>
    <property type="match status" value="1"/>
</dbReference>
<name>A0A9W8X0B8_9PLEO</name>
<accession>A0A9W8X0B8</accession>
<keyword evidence="3" id="KW-0964">Secreted</keyword>
<evidence type="ECO:0000256" key="5">
    <source>
        <dbReference type="ARBA" id="ARBA00023180"/>
    </source>
</evidence>
<organism evidence="7 8">
    <name type="scientific">Didymella glomerata</name>
    <dbReference type="NCBI Taxonomy" id="749621"/>
    <lineage>
        <taxon>Eukaryota</taxon>
        <taxon>Fungi</taxon>
        <taxon>Dikarya</taxon>
        <taxon>Ascomycota</taxon>
        <taxon>Pezizomycotina</taxon>
        <taxon>Dothideomycetes</taxon>
        <taxon>Pleosporomycetidae</taxon>
        <taxon>Pleosporales</taxon>
        <taxon>Pleosporineae</taxon>
        <taxon>Didymellaceae</taxon>
        <taxon>Didymella</taxon>
    </lineage>
</organism>
<evidence type="ECO:0000313" key="7">
    <source>
        <dbReference type="EMBL" id="KAJ4337027.1"/>
    </source>
</evidence>
<evidence type="ECO:0000256" key="3">
    <source>
        <dbReference type="ARBA" id="ARBA00022525"/>
    </source>
</evidence>
<feature type="chain" id="PRO_5040744438" evidence="6">
    <location>
        <begin position="21"/>
        <end position="395"/>
    </location>
</feature>
<proteinExistence type="predicted"/>
<evidence type="ECO:0000256" key="1">
    <source>
        <dbReference type="ARBA" id="ARBA00004191"/>
    </source>
</evidence>
<evidence type="ECO:0000256" key="6">
    <source>
        <dbReference type="SAM" id="SignalP"/>
    </source>
</evidence>
<comment type="caution">
    <text evidence="7">The sequence shown here is derived from an EMBL/GenBank/DDBJ whole genome shotgun (WGS) entry which is preliminary data.</text>
</comment>
<dbReference type="GO" id="GO:0009277">
    <property type="term" value="C:fungal-type cell wall"/>
    <property type="evidence" value="ECO:0007669"/>
    <property type="project" value="TreeGrafter"/>
</dbReference>
<dbReference type="GO" id="GO:0009986">
    <property type="term" value="C:cell surface"/>
    <property type="evidence" value="ECO:0007669"/>
    <property type="project" value="TreeGrafter"/>
</dbReference>
<evidence type="ECO:0000256" key="2">
    <source>
        <dbReference type="ARBA" id="ARBA00022512"/>
    </source>
</evidence>
<dbReference type="Gene3D" id="3.80.20.20">
    <property type="entry name" value="Receptor L-domain"/>
    <property type="match status" value="2"/>
</dbReference>
<keyword evidence="5" id="KW-0325">Glycoprotein</keyword>
<dbReference type="AlphaFoldDB" id="A0A9W8X0B8"/>
<gene>
    <name evidence="7" type="primary">ecm33_1</name>
    <name evidence="7" type="ORF">N0V87_005047</name>
</gene>
<sequence>MSSFLKIALPALALTGSVYAQSNSCSVSATKTIQNAGDATALSSCSTFTGSIAVATSTTDDIALNGIKKINGDLVATNNSNMKRISADSLEEVDGSIQLDGLTRLYAVDMPKLKTVETIKWNALPNLQTIGFTAEVTKADNVRIENTALRSLKGINIEKADTIFVANNGYINEINMQLGNVSDSLTFADNNEKLAVTLPNLIWATNLTFRFIGSLEMPSLETLNGSLGLYNNGFDTFSAPNLTSIGEALAIVANEKVSNISFPMLTKITDNLQIANNTNLTTIDGFPLLESIGGAFDMSGNMSSVETPKLDSVKGAFNLQSTDNITDACSFYKPLKDKKLIQGKYFCEGKLVDPSVAGSKPTSQGSGSDKTGAATSLSAVNGALGLAAMAAVFLL</sequence>
<feature type="signal peptide" evidence="6">
    <location>
        <begin position="1"/>
        <end position="20"/>
    </location>
</feature>
<dbReference type="InterPro" id="IPR036941">
    <property type="entry name" value="Rcpt_L-dom_sf"/>
</dbReference>
<dbReference type="Proteomes" id="UP001140562">
    <property type="component" value="Unassembled WGS sequence"/>
</dbReference>
<dbReference type="EMBL" id="JAPEUV010000043">
    <property type="protein sequence ID" value="KAJ4337027.1"/>
    <property type="molecule type" value="Genomic_DNA"/>
</dbReference>
<dbReference type="PANTHER" id="PTHR31018:SF3">
    <property type="entry name" value="RECEPTOR PROTEIN-TYROSINE KINASE"/>
    <property type="match status" value="1"/>
</dbReference>
<evidence type="ECO:0000256" key="4">
    <source>
        <dbReference type="ARBA" id="ARBA00022729"/>
    </source>
</evidence>
<reference evidence="7" key="1">
    <citation type="submission" date="2022-10" db="EMBL/GenBank/DDBJ databases">
        <title>Tapping the CABI collections for fungal endophytes: first genome assemblies for Collariella, Neodidymelliopsis, Ascochyta clinopodiicola, Didymella pomorum, Didymosphaeria variabile, Neocosmospora piperis and Neocucurbitaria cava.</title>
        <authorList>
            <person name="Hill R."/>
        </authorList>
    </citation>
    <scope>NUCLEOTIDE SEQUENCE</scope>
    <source>
        <strain evidence="7">IMI 360193</strain>
    </source>
</reference>
<comment type="subcellular location">
    <subcellularLocation>
        <location evidence="1">Secreted</location>
        <location evidence="1">Cell wall</location>
    </subcellularLocation>
</comment>
<keyword evidence="4 6" id="KW-0732">Signal</keyword>
<keyword evidence="2" id="KW-0134">Cell wall</keyword>
<dbReference type="InterPro" id="IPR051648">
    <property type="entry name" value="CWI-Assembly_Regulator"/>
</dbReference>
<evidence type="ECO:0000313" key="8">
    <source>
        <dbReference type="Proteomes" id="UP001140562"/>
    </source>
</evidence>
<dbReference type="GO" id="GO:0005886">
    <property type="term" value="C:plasma membrane"/>
    <property type="evidence" value="ECO:0007669"/>
    <property type="project" value="TreeGrafter"/>
</dbReference>
<keyword evidence="8" id="KW-1185">Reference proteome</keyword>
<dbReference type="SUPFAM" id="SSF52058">
    <property type="entry name" value="L domain-like"/>
    <property type="match status" value="2"/>
</dbReference>
<dbReference type="GO" id="GO:0031505">
    <property type="term" value="P:fungal-type cell wall organization"/>
    <property type="evidence" value="ECO:0007669"/>
    <property type="project" value="TreeGrafter"/>
</dbReference>